<dbReference type="EnsemblMetazoa" id="ASTEI11134-RA">
    <property type="protein sequence ID" value="ASTEI11134-PA"/>
    <property type="gene ID" value="ASTEI11134"/>
</dbReference>
<keyword evidence="2" id="KW-1133">Transmembrane helix</keyword>
<evidence type="ECO:0000313" key="4">
    <source>
        <dbReference type="Proteomes" id="UP000076408"/>
    </source>
</evidence>
<keyword evidence="2" id="KW-0472">Membrane</keyword>
<evidence type="ECO:0000256" key="2">
    <source>
        <dbReference type="SAM" id="Phobius"/>
    </source>
</evidence>
<name>A0A182YRP8_ANOST</name>
<dbReference type="VEuPathDB" id="VectorBase:ASTE007033"/>
<dbReference type="VEuPathDB" id="VectorBase:ASTEI20_033250"/>
<evidence type="ECO:0000313" key="3">
    <source>
        <dbReference type="EnsemblMetazoa" id="ASTEI11134-PA"/>
    </source>
</evidence>
<reference evidence="3" key="2">
    <citation type="submission" date="2020-05" db="UniProtKB">
        <authorList>
            <consortium name="EnsemblMetazoa"/>
        </authorList>
    </citation>
    <scope>IDENTIFICATION</scope>
    <source>
        <strain evidence="3">Indian</strain>
    </source>
</reference>
<dbReference type="AlphaFoldDB" id="A0A182YRP8"/>
<keyword evidence="4" id="KW-1185">Reference proteome</keyword>
<feature type="region of interest" description="Disordered" evidence="1">
    <location>
        <begin position="115"/>
        <end position="144"/>
    </location>
</feature>
<evidence type="ECO:0000256" key="1">
    <source>
        <dbReference type="SAM" id="MobiDB-lite"/>
    </source>
</evidence>
<protein>
    <submittedName>
        <fullName evidence="3">Uncharacterized protein</fullName>
    </submittedName>
</protein>
<dbReference type="VEuPathDB" id="VectorBase:ASTEI11134"/>
<reference evidence="4" key="1">
    <citation type="journal article" date="2014" name="Genome Biol.">
        <title>Genome analysis of a major urban malaria vector mosquito, Anopheles stephensi.</title>
        <authorList>
            <person name="Jiang X."/>
            <person name="Peery A."/>
            <person name="Hall A.B."/>
            <person name="Sharma A."/>
            <person name="Chen X.G."/>
            <person name="Waterhouse R.M."/>
            <person name="Komissarov A."/>
            <person name="Riehle M.M."/>
            <person name="Shouche Y."/>
            <person name="Sharakhova M.V."/>
            <person name="Lawson D."/>
            <person name="Pakpour N."/>
            <person name="Arensburger P."/>
            <person name="Davidson V.L."/>
            <person name="Eiglmeier K."/>
            <person name="Emrich S."/>
            <person name="George P."/>
            <person name="Kennedy R.C."/>
            <person name="Mane S.P."/>
            <person name="Maslen G."/>
            <person name="Oringanje C."/>
            <person name="Qi Y."/>
            <person name="Settlage R."/>
            <person name="Tojo M."/>
            <person name="Tubio J.M."/>
            <person name="Unger M.F."/>
            <person name="Wang B."/>
            <person name="Vernick K.D."/>
            <person name="Ribeiro J.M."/>
            <person name="James A.A."/>
            <person name="Michel K."/>
            <person name="Riehle M.A."/>
            <person name="Luckhart S."/>
            <person name="Sharakhov I.V."/>
            <person name="Tu Z."/>
        </authorList>
    </citation>
    <scope>NUCLEOTIDE SEQUENCE [LARGE SCALE GENOMIC DNA]</scope>
    <source>
        <strain evidence="4">Indian</strain>
    </source>
</reference>
<dbReference type="STRING" id="30069.A0A182YRP8"/>
<dbReference type="Proteomes" id="UP000076408">
    <property type="component" value="Unassembled WGS sequence"/>
</dbReference>
<keyword evidence="2" id="KW-0812">Transmembrane</keyword>
<feature type="transmembrane region" description="Helical" evidence="2">
    <location>
        <begin position="20"/>
        <end position="52"/>
    </location>
</feature>
<organism evidence="3 4">
    <name type="scientific">Anopheles stephensi</name>
    <name type="common">Indo-Pakistan malaria mosquito</name>
    <dbReference type="NCBI Taxonomy" id="30069"/>
    <lineage>
        <taxon>Eukaryota</taxon>
        <taxon>Metazoa</taxon>
        <taxon>Ecdysozoa</taxon>
        <taxon>Arthropoda</taxon>
        <taxon>Hexapoda</taxon>
        <taxon>Insecta</taxon>
        <taxon>Pterygota</taxon>
        <taxon>Neoptera</taxon>
        <taxon>Endopterygota</taxon>
        <taxon>Diptera</taxon>
        <taxon>Nematocera</taxon>
        <taxon>Culicoidea</taxon>
        <taxon>Culicidae</taxon>
        <taxon>Anophelinae</taxon>
        <taxon>Anopheles</taxon>
    </lineage>
</organism>
<proteinExistence type="predicted"/>
<sequence length="173" mass="19191">MFAFSVLQGVSELTPPIRRWIYLATVFAPTALPILSYGMILTGAFAMIYVFVRAYKNFVFTDDPTTELLEMGRRSLRRGSHLISNGQHRILHRDSYILLKANGGTTMVAPTAAEAAAEQENLVGTESSNSSSNSSSTNNNNHLLHNHNLLHSHHHLYIQPKDQSLLSEEDSPA</sequence>
<accession>A0A182YRP8</accession>
<feature type="compositionally biased region" description="Low complexity" evidence="1">
    <location>
        <begin position="127"/>
        <end position="143"/>
    </location>
</feature>